<accession>A0A1L3JCR8</accession>
<dbReference type="SUPFAM" id="SSF50891">
    <property type="entry name" value="Cyclophilin-like"/>
    <property type="match status" value="1"/>
</dbReference>
<dbReference type="InterPro" id="IPR029000">
    <property type="entry name" value="Cyclophilin-like_dom_sf"/>
</dbReference>
<dbReference type="Pfam" id="PF02682">
    <property type="entry name" value="CT_C_D"/>
    <property type="match status" value="1"/>
</dbReference>
<evidence type="ECO:0000256" key="2">
    <source>
        <dbReference type="ARBA" id="ARBA00022801"/>
    </source>
</evidence>
<dbReference type="PANTHER" id="PTHR34698:SF2">
    <property type="entry name" value="5-OXOPROLINASE SUBUNIT B"/>
    <property type="match status" value="1"/>
</dbReference>
<keyword evidence="2" id="KW-0378">Hydrolase</keyword>
<name>A0A1L3JCR8_9SPHN</name>
<dbReference type="OrthoDB" id="9778567at2"/>
<keyword evidence="1" id="KW-0547">Nucleotide-binding</keyword>
<dbReference type="KEGG" id="sphl:LPB140_09165"/>
<evidence type="ECO:0000313" key="5">
    <source>
        <dbReference type="EMBL" id="APG62928.1"/>
    </source>
</evidence>
<sequence length="217" mass="24043">MNQINIIYSGEDYILIAPYEGLSASQTASRLRSDFFADIIAGWSDIAISYDPLLYDEAKIMAQITQCLSPPHDKVQTDEKQHILTANFTAADAPDILMASQFYDMSKDDFISHIQTSIFDVVMMGFQPGFAYLQNSNDLFQRPMTRLDNPRQHVPAGSIGFLGNRACIYANDGPGGWPIIGRISQSLVHLDIAENGQSPFLLKLGDEIIFSSVEIAT</sequence>
<keyword evidence="3" id="KW-0067">ATP-binding</keyword>
<reference evidence="5 6" key="1">
    <citation type="submission" date="2016-11" db="EMBL/GenBank/DDBJ databases">
        <title>Sphingorhabdus sp. LPB0140, isolated from marine environment.</title>
        <authorList>
            <person name="Kim E."/>
            <person name="Yi H."/>
        </authorList>
    </citation>
    <scope>NUCLEOTIDE SEQUENCE [LARGE SCALE GENOMIC DNA]</scope>
    <source>
        <strain evidence="5 6">LPB0140</strain>
    </source>
</reference>
<dbReference type="GO" id="GO:0005524">
    <property type="term" value="F:ATP binding"/>
    <property type="evidence" value="ECO:0007669"/>
    <property type="project" value="UniProtKB-KW"/>
</dbReference>
<proteinExistence type="predicted"/>
<keyword evidence="6" id="KW-1185">Reference proteome</keyword>
<dbReference type="AlphaFoldDB" id="A0A1L3JCR8"/>
<dbReference type="GO" id="GO:0016787">
    <property type="term" value="F:hydrolase activity"/>
    <property type="evidence" value="ECO:0007669"/>
    <property type="project" value="UniProtKB-KW"/>
</dbReference>
<feature type="domain" description="Carboxyltransferase" evidence="4">
    <location>
        <begin position="4"/>
        <end position="202"/>
    </location>
</feature>
<protein>
    <recommendedName>
        <fullName evidence="4">Carboxyltransferase domain-containing protein</fullName>
    </recommendedName>
</protein>
<organism evidence="5 6">
    <name type="scientific">Sphingorhabdus lutea</name>
    <dbReference type="NCBI Taxonomy" id="1913578"/>
    <lineage>
        <taxon>Bacteria</taxon>
        <taxon>Pseudomonadati</taxon>
        <taxon>Pseudomonadota</taxon>
        <taxon>Alphaproteobacteria</taxon>
        <taxon>Sphingomonadales</taxon>
        <taxon>Sphingomonadaceae</taxon>
        <taxon>Sphingorhabdus</taxon>
    </lineage>
</organism>
<evidence type="ECO:0000256" key="1">
    <source>
        <dbReference type="ARBA" id="ARBA00022741"/>
    </source>
</evidence>
<dbReference type="InterPro" id="IPR010016">
    <property type="entry name" value="PxpB"/>
</dbReference>
<gene>
    <name evidence="5" type="ORF">LPB140_09165</name>
</gene>
<dbReference type="PANTHER" id="PTHR34698">
    <property type="entry name" value="5-OXOPROLINASE SUBUNIT B"/>
    <property type="match status" value="1"/>
</dbReference>
<dbReference type="SMART" id="SM00796">
    <property type="entry name" value="AHS1"/>
    <property type="match status" value="1"/>
</dbReference>
<evidence type="ECO:0000259" key="4">
    <source>
        <dbReference type="SMART" id="SM00796"/>
    </source>
</evidence>
<dbReference type="Proteomes" id="UP000242561">
    <property type="component" value="Chromosome"/>
</dbReference>
<dbReference type="STRING" id="1913578.LPB140_09165"/>
<dbReference type="InterPro" id="IPR003833">
    <property type="entry name" value="CT_C_D"/>
</dbReference>
<evidence type="ECO:0000313" key="6">
    <source>
        <dbReference type="Proteomes" id="UP000242561"/>
    </source>
</evidence>
<dbReference type="Gene3D" id="2.40.100.10">
    <property type="entry name" value="Cyclophilin-like"/>
    <property type="match status" value="1"/>
</dbReference>
<evidence type="ECO:0000256" key="3">
    <source>
        <dbReference type="ARBA" id="ARBA00022840"/>
    </source>
</evidence>
<dbReference type="EMBL" id="CP018154">
    <property type="protein sequence ID" value="APG62928.1"/>
    <property type="molecule type" value="Genomic_DNA"/>
</dbReference>
<dbReference type="RefSeq" id="WP_072559580.1">
    <property type="nucleotide sequence ID" value="NZ_CP018154.1"/>
</dbReference>